<dbReference type="Gene3D" id="3.40.1280.10">
    <property type="match status" value="1"/>
</dbReference>
<dbReference type="Pfam" id="PF08032">
    <property type="entry name" value="SpoU_sub_bind"/>
    <property type="match status" value="1"/>
</dbReference>
<evidence type="ECO:0000256" key="2">
    <source>
        <dbReference type="ARBA" id="ARBA00022679"/>
    </source>
</evidence>
<dbReference type="CDD" id="cd18103">
    <property type="entry name" value="SpoU-like_RlmB"/>
    <property type="match status" value="1"/>
</dbReference>
<dbReference type="SUPFAM" id="SSF75217">
    <property type="entry name" value="alpha/beta knot"/>
    <property type="match status" value="1"/>
</dbReference>
<keyword evidence="6" id="KW-1185">Reference proteome</keyword>
<comment type="caution">
    <text evidence="5">The sequence shown here is derived from an EMBL/GenBank/DDBJ whole genome shotgun (WGS) entry which is preliminary data.</text>
</comment>
<dbReference type="InterPro" id="IPR004441">
    <property type="entry name" value="rRNA_MeTrfase_TrmH"/>
</dbReference>
<dbReference type="Gene3D" id="3.30.1330.30">
    <property type="match status" value="1"/>
</dbReference>
<keyword evidence="1" id="KW-0489">Methyltransferase</keyword>
<reference evidence="5 6" key="1">
    <citation type="submission" date="2021-03" db="EMBL/GenBank/DDBJ databases">
        <title>The complete genome sequence of Acetobacter sacchari TBRC 11175.</title>
        <authorList>
            <person name="Charoenyingcharoen P."/>
            <person name="Yukphan P."/>
        </authorList>
    </citation>
    <scope>NUCLEOTIDE SEQUENCE [LARGE SCALE GENOMIC DNA]</scope>
    <source>
        <strain evidence="5 6">TBRC 11175</strain>
    </source>
</reference>
<protein>
    <submittedName>
        <fullName evidence="5">23S rRNA (Guanosine(2251)-2'-O)-methyltransferase RlmB</fullName>
    </submittedName>
</protein>
<feature type="compositionally biased region" description="Low complexity" evidence="3">
    <location>
        <begin position="1"/>
        <end position="17"/>
    </location>
</feature>
<dbReference type="RefSeq" id="WP_207878680.1">
    <property type="nucleotide sequence ID" value="NZ_JAFVMF010000001.1"/>
</dbReference>
<evidence type="ECO:0000313" key="5">
    <source>
        <dbReference type="EMBL" id="MBO1358477.1"/>
    </source>
</evidence>
<dbReference type="InterPro" id="IPR029064">
    <property type="entry name" value="Ribosomal_eL30-like_sf"/>
</dbReference>
<name>A0ABS3LRE2_9PROT</name>
<dbReference type="InterPro" id="IPR029026">
    <property type="entry name" value="tRNA_m1G_MTases_N"/>
</dbReference>
<keyword evidence="2" id="KW-0808">Transferase</keyword>
<feature type="compositionally biased region" description="Basic and acidic residues" evidence="3">
    <location>
        <begin position="20"/>
        <end position="31"/>
    </location>
</feature>
<dbReference type="PANTHER" id="PTHR46429">
    <property type="entry name" value="23S RRNA (GUANOSINE-2'-O-)-METHYLTRANSFERASE RLMB"/>
    <property type="match status" value="1"/>
</dbReference>
<accession>A0ABS3LRE2</accession>
<evidence type="ECO:0000313" key="6">
    <source>
        <dbReference type="Proteomes" id="UP000664771"/>
    </source>
</evidence>
<dbReference type="SMART" id="SM00967">
    <property type="entry name" value="SpoU_sub_bind"/>
    <property type="match status" value="1"/>
</dbReference>
<evidence type="ECO:0000259" key="4">
    <source>
        <dbReference type="SMART" id="SM00967"/>
    </source>
</evidence>
<dbReference type="EMBL" id="JAFVMF010000001">
    <property type="protein sequence ID" value="MBO1358477.1"/>
    <property type="molecule type" value="Genomic_DNA"/>
</dbReference>
<dbReference type="Pfam" id="PF00588">
    <property type="entry name" value="SpoU_methylase"/>
    <property type="match status" value="1"/>
</dbReference>
<evidence type="ECO:0000256" key="1">
    <source>
        <dbReference type="ARBA" id="ARBA00022603"/>
    </source>
</evidence>
<evidence type="ECO:0000256" key="3">
    <source>
        <dbReference type="SAM" id="MobiDB-lite"/>
    </source>
</evidence>
<gene>
    <name evidence="5" type="primary">rlmB</name>
    <name evidence="5" type="ORF">J2D73_01510</name>
</gene>
<dbReference type="InterPro" id="IPR013123">
    <property type="entry name" value="SpoU_subst-bd"/>
</dbReference>
<dbReference type="InterPro" id="IPR029028">
    <property type="entry name" value="Alpha/beta_knot_MTases"/>
</dbReference>
<dbReference type="SUPFAM" id="SSF55315">
    <property type="entry name" value="L30e-like"/>
    <property type="match status" value="1"/>
</dbReference>
<dbReference type="NCBIfam" id="TIGR00186">
    <property type="entry name" value="rRNA_methyl_3"/>
    <property type="match status" value="1"/>
</dbReference>
<dbReference type="InterPro" id="IPR001537">
    <property type="entry name" value="SpoU_MeTrfase"/>
</dbReference>
<dbReference type="Proteomes" id="UP000664771">
    <property type="component" value="Unassembled WGS sequence"/>
</dbReference>
<sequence length="294" mass="31231">MPKPRSSAPRPQPSSRPQQRRSERAAPHEHPGQPSATRNEGQRAPREHRGRGRQGGKPGGPYWLAGVHAVQAALENPARTILRVLLTAEARPDFIERLSTPLPALAETTDRAHLAALLGAETVHQGVAALVEPLEAMDLEDALERPGPILVLDQVTDPRNVGAILRSAAAFGAACIVMQDRHAPDEGAALAKAASGALEIVPLIRVVNLARSLETLKRQDIWTIGLDAGGSRLNGSSLGGRRAALVLGSEGDGLRRLTREACDEIAGVYMPGHMESLNVSVAAAVGLYELIRTN</sequence>
<dbReference type="PANTHER" id="PTHR46429:SF1">
    <property type="entry name" value="23S RRNA (GUANOSINE-2'-O-)-METHYLTRANSFERASE RLMB"/>
    <property type="match status" value="1"/>
</dbReference>
<feature type="domain" description="RNA 2-O ribose methyltransferase substrate binding" evidence="4">
    <location>
        <begin position="63"/>
        <end position="137"/>
    </location>
</feature>
<proteinExistence type="predicted"/>
<organism evidence="5 6">
    <name type="scientific">Acetobacter sacchari</name>
    <dbReference type="NCBI Taxonomy" id="2661687"/>
    <lineage>
        <taxon>Bacteria</taxon>
        <taxon>Pseudomonadati</taxon>
        <taxon>Pseudomonadota</taxon>
        <taxon>Alphaproteobacteria</taxon>
        <taxon>Acetobacterales</taxon>
        <taxon>Acetobacteraceae</taxon>
        <taxon>Acetobacter</taxon>
    </lineage>
</organism>
<feature type="region of interest" description="Disordered" evidence="3">
    <location>
        <begin position="1"/>
        <end position="62"/>
    </location>
</feature>